<dbReference type="Proteomes" id="UP000285146">
    <property type="component" value="Unassembled WGS sequence"/>
</dbReference>
<comment type="caution">
    <text evidence="1">The sequence shown here is derived from an EMBL/GenBank/DDBJ whole genome shotgun (WGS) entry which is preliminary data.</text>
</comment>
<evidence type="ECO:0000313" key="1">
    <source>
        <dbReference type="EMBL" id="ROW03835.1"/>
    </source>
</evidence>
<evidence type="ECO:0000313" key="2">
    <source>
        <dbReference type="Proteomes" id="UP000285146"/>
    </source>
</evidence>
<protein>
    <submittedName>
        <fullName evidence="1">Uncharacterized protein</fullName>
    </submittedName>
</protein>
<organism evidence="1 2">
    <name type="scientific">Cytospora leucostoma</name>
    <dbReference type="NCBI Taxonomy" id="1230097"/>
    <lineage>
        <taxon>Eukaryota</taxon>
        <taxon>Fungi</taxon>
        <taxon>Dikarya</taxon>
        <taxon>Ascomycota</taxon>
        <taxon>Pezizomycotina</taxon>
        <taxon>Sordariomycetes</taxon>
        <taxon>Sordariomycetidae</taxon>
        <taxon>Diaporthales</taxon>
        <taxon>Cytosporaceae</taxon>
        <taxon>Cytospora</taxon>
    </lineage>
</organism>
<reference evidence="1 2" key="1">
    <citation type="submission" date="2015-09" db="EMBL/GenBank/DDBJ databases">
        <title>Host preference determinants of Valsa canker pathogens revealed by comparative genomics.</title>
        <authorList>
            <person name="Yin Z."/>
            <person name="Huang L."/>
        </authorList>
    </citation>
    <scope>NUCLEOTIDE SEQUENCE [LARGE SCALE GENOMIC DNA]</scope>
    <source>
        <strain evidence="1 2">SXYLt</strain>
    </source>
</reference>
<sequence length="186" mass="20805">MREWWKRHTQTAQIYARELGYCTSTRKATVCSIDDYSDHEASLITEATTYLDDNQDDTQPKAKHEQISGPCGHQVHMGVVSHQEQAVEKFLGCVENRRNGLLADCRLAAIEELHADGSLKAGGDSWGKNVTDWVKTAWPAAWGAEVRLTDADGKDCFLDTGETAVPREYRGERRSSCGLWDDDDEA</sequence>
<name>A0A423WK67_9PEZI</name>
<keyword evidence="2" id="KW-1185">Reference proteome</keyword>
<dbReference type="EMBL" id="LKEB01000048">
    <property type="protein sequence ID" value="ROW03835.1"/>
    <property type="molecule type" value="Genomic_DNA"/>
</dbReference>
<dbReference type="InParanoid" id="A0A423WK67"/>
<accession>A0A423WK67</accession>
<proteinExistence type="predicted"/>
<gene>
    <name evidence="1" type="ORF">VPNG_07265</name>
</gene>
<dbReference type="AlphaFoldDB" id="A0A423WK67"/>